<dbReference type="GO" id="GO:0016705">
    <property type="term" value="F:oxidoreductase activity, acting on paired donors, with incorporation or reduction of molecular oxygen"/>
    <property type="evidence" value="ECO:0007669"/>
    <property type="project" value="InterPro"/>
</dbReference>
<dbReference type="InterPro" id="IPR001128">
    <property type="entry name" value="Cyt_P450"/>
</dbReference>
<dbReference type="Gene3D" id="1.10.630.10">
    <property type="entry name" value="Cytochrome P450"/>
    <property type="match status" value="1"/>
</dbReference>
<dbReference type="InterPro" id="IPR002397">
    <property type="entry name" value="Cyt_P450_B"/>
</dbReference>
<dbReference type="SUPFAM" id="SSF48264">
    <property type="entry name" value="Cytochrome P450"/>
    <property type="match status" value="1"/>
</dbReference>
<dbReference type="PANTHER" id="PTHR46696:SF1">
    <property type="entry name" value="CYTOCHROME P450 YJIB-RELATED"/>
    <property type="match status" value="1"/>
</dbReference>
<evidence type="ECO:0000256" key="2">
    <source>
        <dbReference type="RuleBase" id="RU000461"/>
    </source>
</evidence>
<keyword evidence="2" id="KW-0349">Heme</keyword>
<dbReference type="InterPro" id="IPR017972">
    <property type="entry name" value="Cyt_P450_CS"/>
</dbReference>
<keyword evidence="2" id="KW-0479">Metal-binding</keyword>
<evidence type="ECO:0000256" key="1">
    <source>
        <dbReference type="ARBA" id="ARBA00010617"/>
    </source>
</evidence>
<protein>
    <submittedName>
        <fullName evidence="3">Cytochrome P450</fullName>
    </submittedName>
</protein>
<name>A0A2N7WFR4_9BURK</name>
<evidence type="ECO:0000313" key="3">
    <source>
        <dbReference type="EMBL" id="PMS28260.1"/>
    </source>
</evidence>
<dbReference type="GO" id="GO:0004497">
    <property type="term" value="F:monooxygenase activity"/>
    <property type="evidence" value="ECO:0007669"/>
    <property type="project" value="UniProtKB-KW"/>
</dbReference>
<dbReference type="PANTHER" id="PTHR46696">
    <property type="entry name" value="P450, PUTATIVE (EUROFUNG)-RELATED"/>
    <property type="match status" value="1"/>
</dbReference>
<dbReference type="PRINTS" id="PR00359">
    <property type="entry name" value="BP450"/>
</dbReference>
<reference evidence="3 4" key="1">
    <citation type="submission" date="2018-01" db="EMBL/GenBank/DDBJ databases">
        <title>Whole genome analyses suggest that Burkholderia sensu lato contains two further novel genera in the rhizoxinica-symbiotica group Mycetohabitans gen. nov., and Trinickia gen. nov.: implications for the evolution of diazotrophy and nodulation in the Burkholderiaceae.</title>
        <authorList>
            <person name="Estrada-de los Santos P."/>
            <person name="Palmer M."/>
            <person name="Chavez-Ramirez B."/>
            <person name="Beukes C."/>
            <person name="Steenkamp E.T."/>
            <person name="Hirsch A.M."/>
            <person name="Manyaka P."/>
            <person name="Maluk M."/>
            <person name="Lafos M."/>
            <person name="Crook M."/>
            <person name="Gross E."/>
            <person name="Simon M.F."/>
            <person name="Bueno dos Reis Junior F."/>
            <person name="Poole P.S."/>
            <person name="Venter S.N."/>
            <person name="James E.K."/>
        </authorList>
    </citation>
    <scope>NUCLEOTIDE SEQUENCE [LARGE SCALE GENOMIC DNA]</scope>
    <source>
        <strain evidence="3 4">GP25-8</strain>
    </source>
</reference>
<keyword evidence="2" id="KW-0560">Oxidoreductase</keyword>
<keyword evidence="2" id="KW-0408">Iron</keyword>
<dbReference type="GO" id="GO:0005506">
    <property type="term" value="F:iron ion binding"/>
    <property type="evidence" value="ECO:0007669"/>
    <property type="project" value="InterPro"/>
</dbReference>
<gene>
    <name evidence="3" type="ORF">C0Z19_00570</name>
</gene>
<proteinExistence type="inferred from homology"/>
<dbReference type="GO" id="GO:0020037">
    <property type="term" value="F:heme binding"/>
    <property type="evidence" value="ECO:0007669"/>
    <property type="project" value="InterPro"/>
</dbReference>
<dbReference type="AlphaFoldDB" id="A0A2N7WFR4"/>
<accession>A0A2N7WFR4</accession>
<dbReference type="CDD" id="cd11036">
    <property type="entry name" value="AknT-like"/>
    <property type="match status" value="1"/>
</dbReference>
<evidence type="ECO:0000313" key="4">
    <source>
        <dbReference type="Proteomes" id="UP000235347"/>
    </source>
</evidence>
<sequence>MSCRGLHCVRIYIAEALMTQTYPTDPLQAVTHANPYPYYAALREHVPLVRDEASQLWIAARAQTVGVVLGDERLTVRPVSEPVPRAIVGEPAGDVFARLARMNEGEDHRIARQALVAGLGAVDTEAVFRTSRDRAATLIERRDANVAALLDTLAFALPAHIVAELVGLPADDNLEATLRQFVACLSPASSAESLRAAHEAALQLQHRLQALTQRAGNASALIDRIVSGGLPRSDALPNALVSNLLGLFSQTFDATAGLIGNGVVTLLQYPDVAASMRAGHGSVQTFVHEVARFDPSVHNTRRFVREAVEIEGVALQPGDVVLVLLAAASRDEAVYENAERFIMDREHRPLPGFGAGRHACPGETLAKSIAAGIIAALIASRYDRDQCALSWTYRPSLNARIPKFTFSEKAQS</sequence>
<comment type="caution">
    <text evidence="3">The sequence shown here is derived from an EMBL/GenBank/DDBJ whole genome shotgun (WGS) entry which is preliminary data.</text>
</comment>
<dbReference type="PROSITE" id="PS00086">
    <property type="entry name" value="CYTOCHROME_P450"/>
    <property type="match status" value="1"/>
</dbReference>
<dbReference type="Proteomes" id="UP000235347">
    <property type="component" value="Unassembled WGS sequence"/>
</dbReference>
<keyword evidence="4" id="KW-1185">Reference proteome</keyword>
<dbReference type="EMBL" id="PNYB01000001">
    <property type="protein sequence ID" value="PMS28260.1"/>
    <property type="molecule type" value="Genomic_DNA"/>
</dbReference>
<dbReference type="InterPro" id="IPR036396">
    <property type="entry name" value="Cyt_P450_sf"/>
</dbReference>
<keyword evidence="2" id="KW-0503">Monooxygenase</keyword>
<dbReference type="Pfam" id="PF00067">
    <property type="entry name" value="p450"/>
    <property type="match status" value="1"/>
</dbReference>
<comment type="similarity">
    <text evidence="1 2">Belongs to the cytochrome P450 family.</text>
</comment>
<organism evidence="3 4">
    <name type="scientific">Trinickia soli</name>
    <dbReference type="NCBI Taxonomy" id="380675"/>
    <lineage>
        <taxon>Bacteria</taxon>
        <taxon>Pseudomonadati</taxon>
        <taxon>Pseudomonadota</taxon>
        <taxon>Betaproteobacteria</taxon>
        <taxon>Burkholderiales</taxon>
        <taxon>Burkholderiaceae</taxon>
        <taxon>Trinickia</taxon>
    </lineage>
</organism>